<name>A0A9W7CUB8_9STRA</name>
<evidence type="ECO:0000313" key="2">
    <source>
        <dbReference type="EMBL" id="GMF42845.1"/>
    </source>
</evidence>
<dbReference type="EMBL" id="BSXT01001479">
    <property type="protein sequence ID" value="GMF42845.1"/>
    <property type="molecule type" value="Genomic_DNA"/>
</dbReference>
<comment type="caution">
    <text evidence="2">The sequence shown here is derived from an EMBL/GenBank/DDBJ whole genome shotgun (WGS) entry which is preliminary data.</text>
</comment>
<feature type="compositionally biased region" description="Basic and acidic residues" evidence="1">
    <location>
        <begin position="66"/>
        <end position="86"/>
    </location>
</feature>
<dbReference type="Proteomes" id="UP001165121">
    <property type="component" value="Unassembled WGS sequence"/>
</dbReference>
<feature type="region of interest" description="Disordered" evidence="1">
    <location>
        <begin position="104"/>
        <end position="127"/>
    </location>
</feature>
<feature type="region of interest" description="Disordered" evidence="1">
    <location>
        <begin position="1"/>
        <end position="54"/>
    </location>
</feature>
<feature type="compositionally biased region" description="Pro residues" evidence="1">
    <location>
        <begin position="170"/>
        <end position="179"/>
    </location>
</feature>
<feature type="compositionally biased region" description="Low complexity" evidence="1">
    <location>
        <begin position="157"/>
        <end position="169"/>
    </location>
</feature>
<organism evidence="2 3">
    <name type="scientific">Phytophthora fragariaefolia</name>
    <dbReference type="NCBI Taxonomy" id="1490495"/>
    <lineage>
        <taxon>Eukaryota</taxon>
        <taxon>Sar</taxon>
        <taxon>Stramenopiles</taxon>
        <taxon>Oomycota</taxon>
        <taxon>Peronosporomycetes</taxon>
        <taxon>Peronosporales</taxon>
        <taxon>Peronosporaceae</taxon>
        <taxon>Phytophthora</taxon>
    </lineage>
</organism>
<protein>
    <submittedName>
        <fullName evidence="2">Unnamed protein product</fullName>
    </submittedName>
</protein>
<proteinExistence type="predicted"/>
<feature type="region of interest" description="Disordered" evidence="1">
    <location>
        <begin position="157"/>
        <end position="181"/>
    </location>
</feature>
<accession>A0A9W7CUB8</accession>
<feature type="region of interest" description="Disordered" evidence="1">
    <location>
        <begin position="66"/>
        <end position="89"/>
    </location>
</feature>
<reference evidence="2" key="1">
    <citation type="submission" date="2023-04" db="EMBL/GenBank/DDBJ databases">
        <title>Phytophthora fragariaefolia NBRC 109709.</title>
        <authorList>
            <person name="Ichikawa N."/>
            <person name="Sato H."/>
            <person name="Tonouchi N."/>
        </authorList>
    </citation>
    <scope>NUCLEOTIDE SEQUENCE</scope>
    <source>
        <strain evidence="2">NBRC 109709</strain>
    </source>
</reference>
<dbReference type="OrthoDB" id="128979at2759"/>
<keyword evidence="3" id="KW-1185">Reference proteome</keyword>
<sequence>MQVEQGRARTGSDNGVESTAVAREMGDGNPGDAEAPATEDNASAPAPESDESSELLRLLHGVARRLDKQSHAKLEQRQEPPKKDPKSLVNTSLFASALGRGSRMHIDSLSGTPHTQMPRRPTAPPHFFGLRHADVGVHEPANCMSELERLYVAEHAAQAGQGAQQSSAAPGPPPQPDPHPQYVVERMLDAFRTNITPAQAMKLFTASKDIKRSWPEPYMYLVAVSEATGGSADYLVLNNIVRYASAELRTVLMAKVDQSRTDYLQHAEELAPFAQSWETESTKQKSLGRETVNAVRKAATSARKRAAVTSAAVKSLLEDVEKCSDEGAQPNGESLKITKRGKVLLRVTACGKAQMVELTKVFFAKGVVHNLISNGLLDKRGFELTQQAGRRVVAAKDGGRVTFDVEMRHNVLVVRAAVGPRHELPSDVIMAVLSKEAAESAEVSGDVQKGTVLEFHKRLAHLSYDSVRRLAKEPSSGIHLTDTSA</sequence>
<gene>
    <name evidence="2" type="ORF">Pfra01_001420500</name>
</gene>
<evidence type="ECO:0000256" key="1">
    <source>
        <dbReference type="SAM" id="MobiDB-lite"/>
    </source>
</evidence>
<dbReference type="AlphaFoldDB" id="A0A9W7CUB8"/>
<evidence type="ECO:0000313" key="3">
    <source>
        <dbReference type="Proteomes" id="UP001165121"/>
    </source>
</evidence>